<proteinExistence type="predicted"/>
<name>A0A4D6LWR3_VIGUN</name>
<gene>
    <name evidence="1" type="ORF">DEO72_LG5g1186</name>
</gene>
<sequence>MSSVPSPFESMMRGVAGSSRPLVQEVCNTYQAKLDFESKKLQSIMKEKAYLLSESGVLADKISPGVLKTLITLNDKRK</sequence>
<evidence type="ECO:0000313" key="2">
    <source>
        <dbReference type="Proteomes" id="UP000501690"/>
    </source>
</evidence>
<dbReference type="AlphaFoldDB" id="A0A4D6LWR3"/>
<keyword evidence="2" id="KW-1185">Reference proteome</keyword>
<protein>
    <submittedName>
        <fullName evidence="1">Uncharacterized protein</fullName>
    </submittedName>
</protein>
<evidence type="ECO:0000313" key="1">
    <source>
        <dbReference type="EMBL" id="QCD93115.1"/>
    </source>
</evidence>
<dbReference type="EMBL" id="CP039349">
    <property type="protein sequence ID" value="QCD93115.1"/>
    <property type="molecule type" value="Genomic_DNA"/>
</dbReference>
<reference evidence="1 2" key="1">
    <citation type="submission" date="2019-04" db="EMBL/GenBank/DDBJ databases">
        <title>An improved genome assembly and genetic linkage map for asparagus bean, Vigna unguiculata ssp. sesquipedialis.</title>
        <authorList>
            <person name="Xia Q."/>
            <person name="Zhang R."/>
            <person name="Dong Y."/>
        </authorList>
    </citation>
    <scope>NUCLEOTIDE SEQUENCE [LARGE SCALE GENOMIC DNA]</scope>
    <source>
        <tissue evidence="1">Leaf</tissue>
    </source>
</reference>
<organism evidence="1 2">
    <name type="scientific">Vigna unguiculata</name>
    <name type="common">Cowpea</name>
    <dbReference type="NCBI Taxonomy" id="3917"/>
    <lineage>
        <taxon>Eukaryota</taxon>
        <taxon>Viridiplantae</taxon>
        <taxon>Streptophyta</taxon>
        <taxon>Embryophyta</taxon>
        <taxon>Tracheophyta</taxon>
        <taxon>Spermatophyta</taxon>
        <taxon>Magnoliopsida</taxon>
        <taxon>eudicotyledons</taxon>
        <taxon>Gunneridae</taxon>
        <taxon>Pentapetalae</taxon>
        <taxon>rosids</taxon>
        <taxon>fabids</taxon>
        <taxon>Fabales</taxon>
        <taxon>Fabaceae</taxon>
        <taxon>Papilionoideae</taxon>
        <taxon>50 kb inversion clade</taxon>
        <taxon>NPAAA clade</taxon>
        <taxon>indigoferoid/millettioid clade</taxon>
        <taxon>Phaseoleae</taxon>
        <taxon>Vigna</taxon>
    </lineage>
</organism>
<dbReference type="Proteomes" id="UP000501690">
    <property type="component" value="Linkage Group LG5"/>
</dbReference>
<accession>A0A4D6LWR3</accession>